<dbReference type="InterPro" id="IPR049730">
    <property type="entry name" value="SNF2/RAD54-like_C"/>
</dbReference>
<dbReference type="SUPFAM" id="SSF57850">
    <property type="entry name" value="RING/U-box"/>
    <property type="match status" value="1"/>
</dbReference>
<evidence type="ECO:0000313" key="15">
    <source>
        <dbReference type="EMBL" id="KAK6497778.1"/>
    </source>
</evidence>
<sequence>MPPKKASNVPPARRTRSHARSTRASSKASSRASSLAPTPKSAAKTPHRGRSARSRLVISGIDSHDESGEEDEEELDDFEVPGTDSELGSDASTKESKRRRTGRNSKFAVVIPSRLAPKAKSTSASTASSVSESPASAALLDTPPTSISAPSTRASSHVATRGRLAPIDLTVKGSDDEDDIALSTTRKGKGKSKMINSVTKRPQSRFPRRSTTGAAKPVVEVNDSLDESSLSEAIDLEDEDIFDDQDDDAYEAPEEDDDDEANGSDEDPISSAIERAISATTAAPRPASPRRGRRRGPKLSRAERERAQLYAAHPYLEHIWTELGKCDPIPTQKAEQPEGLSLTMLPFQLEGLNWLKKQERTRFHGGILADEMGMGKTIQTIALMMETPRPKQPCLVVAPTVALIQWRNEIEKHTNNSLSVLIFHGQAKETSVAAINKYNVVLTTYGSLESIFRKQTSGFKRKGEVIKEKSVLHTVQWHRVVLDEAHNIKDRTCNTARAVFALKTKYKLCLSGTPLQNRIGELFSLLRFLESDPFSFYFCRKCPCKSAHWRFKNFRECDECHHTPMEHVCFFNYDILKPIQNFGNEGPGKAAFARLQDLLKLIMLRRTKVQRADDLGLPPRVVKVRRDYFNEEELDLYESIYGDSKRKFNTYVATGVVLNNYANIFSLITRMRQLADHPDLVLRRHANVEGNNNLVCCICDEEAEDAIKSKCHHTFCRLCVQRYLDTYAGKGSPDCPTCHLALNIDTTQPAIEAAYETVKKGSIINRIDINNWRSSTKIEALVEELANLRSKTRTIKSIVFSQFTSMLQLVEWRLRKAGFLTVMLDGSMSPVQRDASIKYFMENVEVEVFLVSLKAGGVALNLVEASQVYIMDPWWNPSVEWQSGDRIHRIGQTRNCCITRMVIEDSIESRIIELQEKKANMINATIGGDQGAMDRLSPADMQFLFNN</sequence>
<feature type="compositionally biased region" description="Low complexity" evidence="11">
    <location>
        <begin position="22"/>
        <end position="36"/>
    </location>
</feature>
<dbReference type="GO" id="GO:0005524">
    <property type="term" value="F:ATP binding"/>
    <property type="evidence" value="ECO:0007669"/>
    <property type="project" value="UniProtKB-KW"/>
</dbReference>
<protein>
    <submittedName>
        <fullName evidence="15">DNA repair protein rad16</fullName>
    </submittedName>
</protein>
<evidence type="ECO:0000256" key="11">
    <source>
        <dbReference type="SAM" id="MobiDB-lite"/>
    </source>
</evidence>
<dbReference type="Proteomes" id="UP001370758">
    <property type="component" value="Unassembled WGS sequence"/>
</dbReference>
<dbReference type="CDD" id="cd18793">
    <property type="entry name" value="SF2_C_SNF"/>
    <property type="match status" value="1"/>
</dbReference>
<dbReference type="InterPro" id="IPR038718">
    <property type="entry name" value="SNF2-like_sf"/>
</dbReference>
<evidence type="ECO:0000256" key="1">
    <source>
        <dbReference type="ARBA" id="ARBA00004123"/>
    </source>
</evidence>
<feature type="region of interest" description="Disordered" evidence="11">
    <location>
        <begin position="277"/>
        <end position="302"/>
    </location>
</feature>
<dbReference type="Gene3D" id="3.40.50.10810">
    <property type="entry name" value="Tandem AAA-ATPase domain"/>
    <property type="match status" value="1"/>
</dbReference>
<organism evidence="15 16">
    <name type="scientific">Arthrobotrys musiformis</name>
    <dbReference type="NCBI Taxonomy" id="47236"/>
    <lineage>
        <taxon>Eukaryota</taxon>
        <taxon>Fungi</taxon>
        <taxon>Dikarya</taxon>
        <taxon>Ascomycota</taxon>
        <taxon>Pezizomycotina</taxon>
        <taxon>Orbiliomycetes</taxon>
        <taxon>Orbiliales</taxon>
        <taxon>Orbiliaceae</taxon>
        <taxon>Arthrobotrys</taxon>
    </lineage>
</organism>
<dbReference type="SMART" id="SM00490">
    <property type="entry name" value="HELICc"/>
    <property type="match status" value="1"/>
</dbReference>
<dbReference type="GO" id="GO:0008270">
    <property type="term" value="F:zinc ion binding"/>
    <property type="evidence" value="ECO:0007669"/>
    <property type="project" value="UniProtKB-KW"/>
</dbReference>
<keyword evidence="5 10" id="KW-0863">Zinc-finger</keyword>
<keyword evidence="8" id="KW-0862">Zinc</keyword>
<dbReference type="Gene3D" id="3.30.40.10">
    <property type="entry name" value="Zinc/RING finger domain, C3HC4 (zinc finger)"/>
    <property type="match status" value="1"/>
</dbReference>
<dbReference type="PROSITE" id="PS51192">
    <property type="entry name" value="HELICASE_ATP_BIND_1"/>
    <property type="match status" value="1"/>
</dbReference>
<keyword evidence="4" id="KW-0547">Nucleotide-binding</keyword>
<dbReference type="GO" id="GO:0016787">
    <property type="term" value="F:hydrolase activity"/>
    <property type="evidence" value="ECO:0007669"/>
    <property type="project" value="UniProtKB-KW"/>
</dbReference>
<dbReference type="Pfam" id="PF00176">
    <property type="entry name" value="SNF2-rel_dom"/>
    <property type="match status" value="1"/>
</dbReference>
<dbReference type="InterPro" id="IPR014001">
    <property type="entry name" value="Helicase_ATP-bd"/>
</dbReference>
<keyword evidence="9" id="KW-0067">ATP-binding</keyword>
<keyword evidence="6" id="KW-0378">Hydrolase</keyword>
<dbReference type="CDD" id="cd16567">
    <property type="entry name" value="RING-HC_RAD16-like"/>
    <property type="match status" value="1"/>
</dbReference>
<dbReference type="InterPro" id="IPR018957">
    <property type="entry name" value="Znf_C3HC4_RING-type"/>
</dbReference>
<feature type="region of interest" description="Disordered" evidence="11">
    <location>
        <begin position="1"/>
        <end position="243"/>
    </location>
</feature>
<dbReference type="InterPro" id="IPR002464">
    <property type="entry name" value="DNA/RNA_helicase_DEAH_CS"/>
</dbReference>
<dbReference type="GO" id="GO:0008094">
    <property type="term" value="F:ATP-dependent activity, acting on DNA"/>
    <property type="evidence" value="ECO:0007669"/>
    <property type="project" value="TreeGrafter"/>
</dbReference>
<dbReference type="PANTHER" id="PTHR45626">
    <property type="entry name" value="TRANSCRIPTION TERMINATION FACTOR 2-RELATED"/>
    <property type="match status" value="1"/>
</dbReference>
<dbReference type="CDD" id="cd18008">
    <property type="entry name" value="DEXDc_SHPRH-like"/>
    <property type="match status" value="1"/>
</dbReference>
<reference evidence="15 16" key="1">
    <citation type="submission" date="2023-08" db="EMBL/GenBank/DDBJ databases">
        <authorList>
            <person name="Palmer J.M."/>
        </authorList>
    </citation>
    <scope>NUCLEOTIDE SEQUENCE [LARGE SCALE GENOMIC DNA]</scope>
    <source>
        <strain evidence="15 16">TWF481</strain>
    </source>
</reference>
<feature type="compositionally biased region" description="Acidic residues" evidence="11">
    <location>
        <begin position="67"/>
        <end position="79"/>
    </location>
</feature>
<dbReference type="InterPro" id="IPR017907">
    <property type="entry name" value="Znf_RING_CS"/>
</dbReference>
<dbReference type="PANTHER" id="PTHR45626:SF12">
    <property type="entry name" value="DNA REPAIR PROTEIN RAD16"/>
    <property type="match status" value="1"/>
</dbReference>
<evidence type="ECO:0000256" key="6">
    <source>
        <dbReference type="ARBA" id="ARBA00022801"/>
    </source>
</evidence>
<dbReference type="InterPro" id="IPR050628">
    <property type="entry name" value="SNF2_RAD54_helicase_TF"/>
</dbReference>
<dbReference type="SMART" id="SM00487">
    <property type="entry name" value="DEXDc"/>
    <property type="match status" value="1"/>
</dbReference>
<keyword evidence="16" id="KW-1185">Reference proteome</keyword>
<dbReference type="GO" id="GO:0005634">
    <property type="term" value="C:nucleus"/>
    <property type="evidence" value="ECO:0007669"/>
    <property type="project" value="UniProtKB-SubCell"/>
</dbReference>
<feature type="compositionally biased region" description="Basic residues" evidence="11">
    <location>
        <begin position="288"/>
        <end position="298"/>
    </location>
</feature>
<evidence type="ECO:0000256" key="8">
    <source>
        <dbReference type="ARBA" id="ARBA00022833"/>
    </source>
</evidence>
<evidence type="ECO:0000256" key="4">
    <source>
        <dbReference type="ARBA" id="ARBA00022741"/>
    </source>
</evidence>
<dbReference type="PROSITE" id="PS00518">
    <property type="entry name" value="ZF_RING_1"/>
    <property type="match status" value="1"/>
</dbReference>
<comment type="similarity">
    <text evidence="2">Belongs to the SNF2/RAD54 helicase family.</text>
</comment>
<dbReference type="InterPro" id="IPR001841">
    <property type="entry name" value="Znf_RING"/>
</dbReference>
<dbReference type="Pfam" id="PF00097">
    <property type="entry name" value="zf-C3HC4"/>
    <property type="match status" value="1"/>
</dbReference>
<evidence type="ECO:0000256" key="9">
    <source>
        <dbReference type="ARBA" id="ARBA00022840"/>
    </source>
</evidence>
<dbReference type="EMBL" id="JAVHJL010000009">
    <property type="protein sequence ID" value="KAK6497778.1"/>
    <property type="molecule type" value="Genomic_DNA"/>
</dbReference>
<feature type="compositionally biased region" description="Polar residues" evidence="11">
    <location>
        <begin position="143"/>
        <end position="158"/>
    </location>
</feature>
<comment type="caution">
    <text evidence="15">The sequence shown here is derived from an EMBL/GenBank/DDBJ whole genome shotgun (WGS) entry which is preliminary data.</text>
</comment>
<evidence type="ECO:0000313" key="16">
    <source>
        <dbReference type="Proteomes" id="UP001370758"/>
    </source>
</evidence>
<keyword evidence="3" id="KW-0479">Metal-binding</keyword>
<dbReference type="PROSITE" id="PS50089">
    <property type="entry name" value="ZF_RING_2"/>
    <property type="match status" value="1"/>
</dbReference>
<feature type="domain" description="Helicase ATP-binding" evidence="13">
    <location>
        <begin position="357"/>
        <end position="532"/>
    </location>
</feature>
<dbReference type="AlphaFoldDB" id="A0AAV9VY83"/>
<dbReference type="GO" id="GO:0004386">
    <property type="term" value="F:helicase activity"/>
    <property type="evidence" value="ECO:0007669"/>
    <property type="project" value="UniProtKB-KW"/>
</dbReference>
<dbReference type="GO" id="GO:0006289">
    <property type="term" value="P:nucleotide-excision repair"/>
    <property type="evidence" value="ECO:0007669"/>
    <property type="project" value="TreeGrafter"/>
</dbReference>
<dbReference type="SUPFAM" id="SSF52540">
    <property type="entry name" value="P-loop containing nucleoside triphosphate hydrolases"/>
    <property type="match status" value="2"/>
</dbReference>
<dbReference type="PROSITE" id="PS51194">
    <property type="entry name" value="HELICASE_CTER"/>
    <property type="match status" value="1"/>
</dbReference>
<name>A0AAV9VY83_9PEZI</name>
<dbReference type="InterPro" id="IPR013083">
    <property type="entry name" value="Znf_RING/FYVE/PHD"/>
</dbReference>
<dbReference type="Gene3D" id="3.40.50.300">
    <property type="entry name" value="P-loop containing nucleotide triphosphate hydrolases"/>
    <property type="match status" value="1"/>
</dbReference>
<feature type="domain" description="Helicase C-terminal" evidence="14">
    <location>
        <begin position="777"/>
        <end position="937"/>
    </location>
</feature>
<dbReference type="PROSITE" id="PS00690">
    <property type="entry name" value="DEAH_ATP_HELICASE"/>
    <property type="match status" value="1"/>
</dbReference>
<dbReference type="InterPro" id="IPR001650">
    <property type="entry name" value="Helicase_C-like"/>
</dbReference>
<evidence type="ECO:0000259" key="12">
    <source>
        <dbReference type="PROSITE" id="PS50089"/>
    </source>
</evidence>
<comment type="subcellular location">
    <subcellularLocation>
        <location evidence="1">Nucleus</location>
    </subcellularLocation>
</comment>
<dbReference type="InterPro" id="IPR027417">
    <property type="entry name" value="P-loop_NTPase"/>
</dbReference>
<feature type="compositionally biased region" description="Low complexity" evidence="11">
    <location>
        <begin position="116"/>
        <end position="138"/>
    </location>
</feature>
<dbReference type="SMART" id="SM00184">
    <property type="entry name" value="RING"/>
    <property type="match status" value="1"/>
</dbReference>
<feature type="region of interest" description="Disordered" evidence="11">
    <location>
        <begin position="248"/>
        <end position="267"/>
    </location>
</feature>
<dbReference type="InterPro" id="IPR000330">
    <property type="entry name" value="SNF2_N"/>
</dbReference>
<dbReference type="Pfam" id="PF00271">
    <property type="entry name" value="Helicase_C"/>
    <property type="match status" value="1"/>
</dbReference>
<evidence type="ECO:0000256" key="3">
    <source>
        <dbReference type="ARBA" id="ARBA00022723"/>
    </source>
</evidence>
<evidence type="ECO:0000256" key="7">
    <source>
        <dbReference type="ARBA" id="ARBA00022806"/>
    </source>
</evidence>
<evidence type="ECO:0000256" key="10">
    <source>
        <dbReference type="PROSITE-ProRule" id="PRU00175"/>
    </source>
</evidence>
<evidence type="ECO:0000256" key="5">
    <source>
        <dbReference type="ARBA" id="ARBA00022771"/>
    </source>
</evidence>
<evidence type="ECO:0000259" key="14">
    <source>
        <dbReference type="PROSITE" id="PS51194"/>
    </source>
</evidence>
<proteinExistence type="inferred from homology"/>
<gene>
    <name evidence="15" type="primary">RAD16</name>
    <name evidence="15" type="ORF">TWF481_012180</name>
</gene>
<feature type="compositionally biased region" description="Acidic residues" evidence="11">
    <location>
        <begin position="234"/>
        <end position="243"/>
    </location>
</feature>
<feature type="domain" description="RING-type" evidence="12">
    <location>
        <begin position="696"/>
        <end position="739"/>
    </location>
</feature>
<accession>A0AAV9VY83</accession>
<evidence type="ECO:0000256" key="2">
    <source>
        <dbReference type="ARBA" id="ARBA00007025"/>
    </source>
</evidence>
<evidence type="ECO:0000259" key="13">
    <source>
        <dbReference type="PROSITE" id="PS51192"/>
    </source>
</evidence>
<keyword evidence="7" id="KW-0347">Helicase</keyword>